<name>A0A9P5N5I9_9AGAM</name>
<organism evidence="3 4">
    <name type="scientific">Russula ochroleuca</name>
    <dbReference type="NCBI Taxonomy" id="152965"/>
    <lineage>
        <taxon>Eukaryota</taxon>
        <taxon>Fungi</taxon>
        <taxon>Dikarya</taxon>
        <taxon>Basidiomycota</taxon>
        <taxon>Agaricomycotina</taxon>
        <taxon>Agaricomycetes</taxon>
        <taxon>Russulales</taxon>
        <taxon>Russulaceae</taxon>
        <taxon>Russula</taxon>
    </lineage>
</organism>
<protein>
    <recommendedName>
        <fullName evidence="2">Integrase zinc-binding domain-containing protein</fullName>
    </recommendedName>
</protein>
<dbReference type="OrthoDB" id="2499658at2759"/>
<dbReference type="Proteomes" id="UP000759537">
    <property type="component" value="Unassembled WGS sequence"/>
</dbReference>
<evidence type="ECO:0000256" key="1">
    <source>
        <dbReference type="SAM" id="MobiDB-lite"/>
    </source>
</evidence>
<feature type="region of interest" description="Disordered" evidence="1">
    <location>
        <begin position="1"/>
        <end position="83"/>
    </location>
</feature>
<dbReference type="EMBL" id="WHVB01000001">
    <property type="protein sequence ID" value="KAF8487090.1"/>
    <property type="molecule type" value="Genomic_DNA"/>
</dbReference>
<dbReference type="Pfam" id="PF17921">
    <property type="entry name" value="Integrase_H2C2"/>
    <property type="match status" value="1"/>
</dbReference>
<dbReference type="InterPro" id="IPR041588">
    <property type="entry name" value="Integrase_H2C2"/>
</dbReference>
<feature type="non-terminal residue" evidence="3">
    <location>
        <position position="233"/>
    </location>
</feature>
<dbReference type="AlphaFoldDB" id="A0A9P5N5I9"/>
<proteinExistence type="predicted"/>
<gene>
    <name evidence="3" type="ORF">DFH94DRAFT_621552</name>
</gene>
<evidence type="ECO:0000259" key="2">
    <source>
        <dbReference type="Pfam" id="PF17921"/>
    </source>
</evidence>
<reference evidence="3" key="2">
    <citation type="journal article" date="2020" name="Nat. Commun.">
        <title>Large-scale genome sequencing of mycorrhizal fungi provides insights into the early evolution of symbiotic traits.</title>
        <authorList>
            <person name="Miyauchi S."/>
            <person name="Kiss E."/>
            <person name="Kuo A."/>
            <person name="Drula E."/>
            <person name="Kohler A."/>
            <person name="Sanchez-Garcia M."/>
            <person name="Morin E."/>
            <person name="Andreopoulos B."/>
            <person name="Barry K.W."/>
            <person name="Bonito G."/>
            <person name="Buee M."/>
            <person name="Carver A."/>
            <person name="Chen C."/>
            <person name="Cichocki N."/>
            <person name="Clum A."/>
            <person name="Culley D."/>
            <person name="Crous P.W."/>
            <person name="Fauchery L."/>
            <person name="Girlanda M."/>
            <person name="Hayes R.D."/>
            <person name="Keri Z."/>
            <person name="LaButti K."/>
            <person name="Lipzen A."/>
            <person name="Lombard V."/>
            <person name="Magnuson J."/>
            <person name="Maillard F."/>
            <person name="Murat C."/>
            <person name="Nolan M."/>
            <person name="Ohm R.A."/>
            <person name="Pangilinan J."/>
            <person name="Pereira M.F."/>
            <person name="Perotto S."/>
            <person name="Peter M."/>
            <person name="Pfister S."/>
            <person name="Riley R."/>
            <person name="Sitrit Y."/>
            <person name="Stielow J.B."/>
            <person name="Szollosi G."/>
            <person name="Zifcakova L."/>
            <person name="Stursova M."/>
            <person name="Spatafora J.W."/>
            <person name="Tedersoo L."/>
            <person name="Vaario L.M."/>
            <person name="Yamada A."/>
            <person name="Yan M."/>
            <person name="Wang P."/>
            <person name="Xu J."/>
            <person name="Bruns T."/>
            <person name="Baldrian P."/>
            <person name="Vilgalys R."/>
            <person name="Dunand C."/>
            <person name="Henrissat B."/>
            <person name="Grigoriev I.V."/>
            <person name="Hibbett D."/>
            <person name="Nagy L.G."/>
            <person name="Martin F.M."/>
        </authorList>
    </citation>
    <scope>NUCLEOTIDE SEQUENCE</scope>
    <source>
        <strain evidence="3">Prilba</strain>
    </source>
</reference>
<comment type="caution">
    <text evidence="3">The sequence shown here is derived from an EMBL/GenBank/DDBJ whole genome shotgun (WGS) entry which is preliminary data.</text>
</comment>
<reference evidence="3" key="1">
    <citation type="submission" date="2019-10" db="EMBL/GenBank/DDBJ databases">
        <authorList>
            <consortium name="DOE Joint Genome Institute"/>
            <person name="Kuo A."/>
            <person name="Miyauchi S."/>
            <person name="Kiss E."/>
            <person name="Drula E."/>
            <person name="Kohler A."/>
            <person name="Sanchez-Garcia M."/>
            <person name="Andreopoulos B."/>
            <person name="Barry K.W."/>
            <person name="Bonito G."/>
            <person name="Buee M."/>
            <person name="Carver A."/>
            <person name="Chen C."/>
            <person name="Cichocki N."/>
            <person name="Clum A."/>
            <person name="Culley D."/>
            <person name="Crous P.W."/>
            <person name="Fauchery L."/>
            <person name="Girlanda M."/>
            <person name="Hayes R."/>
            <person name="Keri Z."/>
            <person name="LaButti K."/>
            <person name="Lipzen A."/>
            <person name="Lombard V."/>
            <person name="Magnuson J."/>
            <person name="Maillard F."/>
            <person name="Morin E."/>
            <person name="Murat C."/>
            <person name="Nolan M."/>
            <person name="Ohm R."/>
            <person name="Pangilinan J."/>
            <person name="Pereira M."/>
            <person name="Perotto S."/>
            <person name="Peter M."/>
            <person name="Riley R."/>
            <person name="Sitrit Y."/>
            <person name="Stielow B."/>
            <person name="Szollosi G."/>
            <person name="Zifcakova L."/>
            <person name="Stursova M."/>
            <person name="Spatafora J.W."/>
            <person name="Tedersoo L."/>
            <person name="Vaario L.-M."/>
            <person name="Yamada A."/>
            <person name="Yan M."/>
            <person name="Wang P."/>
            <person name="Xu J."/>
            <person name="Bruns T."/>
            <person name="Baldrian P."/>
            <person name="Vilgalys R."/>
            <person name="Henrissat B."/>
            <person name="Grigoriev I.V."/>
            <person name="Hibbett D."/>
            <person name="Nagy L.G."/>
            <person name="Martin F.M."/>
        </authorList>
    </citation>
    <scope>NUCLEOTIDE SEQUENCE</scope>
    <source>
        <strain evidence="3">Prilba</strain>
    </source>
</reference>
<sequence>MTDRSNYGPVRRLSPSVSTDSRKPYSRSGLKGILGTLDLNSGDNAVSTPPDSPYYPFHVETPQLEPPSQNRSGAPDGPRDVAGFPTYEQYQRIEEEYLTSLSERKQPKALISQALFDKIFAVLQNGSEDRASTAQFRFWVRKMFVLAYPQTSFNHNASQTAEPVVLHDKRPVAIKEQLYEVLCYCHAVARHGGRDKTCAMLRINYSWVPKELTAKFVKACPTCTLKRSGNPDF</sequence>
<keyword evidence="4" id="KW-1185">Reference proteome</keyword>
<accession>A0A9P5N5I9</accession>
<feature type="compositionally biased region" description="Polar residues" evidence="1">
    <location>
        <begin position="38"/>
        <end position="49"/>
    </location>
</feature>
<evidence type="ECO:0000313" key="4">
    <source>
        <dbReference type="Proteomes" id="UP000759537"/>
    </source>
</evidence>
<evidence type="ECO:0000313" key="3">
    <source>
        <dbReference type="EMBL" id="KAF8487090.1"/>
    </source>
</evidence>
<feature type="domain" description="Integrase zinc-binding" evidence="2">
    <location>
        <begin position="179"/>
        <end position="226"/>
    </location>
</feature>